<comment type="caution">
    <text evidence="3">The sequence shown here is derived from an EMBL/GenBank/DDBJ whole genome shotgun (WGS) entry which is preliminary data.</text>
</comment>
<feature type="domain" description="TOTE conflict systems S1/CSD-like" evidence="1">
    <location>
        <begin position="441"/>
        <end position="501"/>
    </location>
</feature>
<accession>A0ABX0XDQ9</accession>
<organism evidence="3 4">
    <name type="scientific">Neolewinella antarctica</name>
    <dbReference type="NCBI Taxonomy" id="442734"/>
    <lineage>
        <taxon>Bacteria</taxon>
        <taxon>Pseudomonadati</taxon>
        <taxon>Bacteroidota</taxon>
        <taxon>Saprospiria</taxon>
        <taxon>Saprospirales</taxon>
        <taxon>Lewinellaceae</taxon>
        <taxon>Neolewinella</taxon>
    </lineage>
</organism>
<feature type="domain" description="TOTE conflict systems S1/CSD-like" evidence="2">
    <location>
        <begin position="363"/>
        <end position="424"/>
    </location>
</feature>
<dbReference type="InterPro" id="IPR054427">
    <property type="entry name" value="S1CSD-TOTE-2"/>
</dbReference>
<evidence type="ECO:0000259" key="2">
    <source>
        <dbReference type="Pfam" id="PF22708"/>
    </source>
</evidence>
<dbReference type="Gene3D" id="1.25.40.10">
    <property type="entry name" value="Tetratricopeptide repeat domain"/>
    <property type="match status" value="1"/>
</dbReference>
<evidence type="ECO:0000313" key="4">
    <source>
        <dbReference type="Proteomes" id="UP000770785"/>
    </source>
</evidence>
<gene>
    <name evidence="3" type="ORF">GGR27_002542</name>
</gene>
<name>A0ABX0XDQ9_9BACT</name>
<dbReference type="InterPro" id="IPR054426">
    <property type="entry name" value="S1CSD-TOTE-1"/>
</dbReference>
<dbReference type="InterPro" id="IPR054283">
    <property type="entry name" value="DUF7017"/>
</dbReference>
<dbReference type="InterPro" id="IPR011990">
    <property type="entry name" value="TPR-like_helical_dom_sf"/>
</dbReference>
<evidence type="ECO:0000259" key="1">
    <source>
        <dbReference type="Pfam" id="PF22707"/>
    </source>
</evidence>
<proteinExistence type="predicted"/>
<dbReference type="Pfam" id="PF22707">
    <property type="entry name" value="S1CSD-TOTE-2"/>
    <property type="match status" value="1"/>
</dbReference>
<dbReference type="SUPFAM" id="SSF48452">
    <property type="entry name" value="TPR-like"/>
    <property type="match status" value="1"/>
</dbReference>
<protein>
    <submittedName>
        <fullName evidence="3">Tetratricopeptide (TPR) repeat protein</fullName>
    </submittedName>
</protein>
<dbReference type="EMBL" id="JAATJH010000004">
    <property type="protein sequence ID" value="NJC27029.1"/>
    <property type="molecule type" value="Genomic_DNA"/>
</dbReference>
<reference evidence="3 4" key="1">
    <citation type="submission" date="2020-03" db="EMBL/GenBank/DDBJ databases">
        <title>Genomic Encyclopedia of Type Strains, Phase IV (KMG-IV): sequencing the most valuable type-strain genomes for metagenomic binning, comparative biology and taxonomic classification.</title>
        <authorList>
            <person name="Goeker M."/>
        </authorList>
    </citation>
    <scope>NUCLEOTIDE SEQUENCE [LARGE SCALE GENOMIC DNA]</scope>
    <source>
        <strain evidence="3 4">DSM 105096</strain>
    </source>
</reference>
<dbReference type="Pfam" id="PF22708">
    <property type="entry name" value="S1CSD-TOTE-1"/>
    <property type="match status" value="1"/>
</dbReference>
<keyword evidence="4" id="KW-1185">Reference proteome</keyword>
<dbReference type="RefSeq" id="WP_168037790.1">
    <property type="nucleotide sequence ID" value="NZ_JAATJH010000004.1"/>
</dbReference>
<dbReference type="Pfam" id="PF22860">
    <property type="entry name" value="DUF7017"/>
    <property type="match status" value="1"/>
</dbReference>
<evidence type="ECO:0000313" key="3">
    <source>
        <dbReference type="EMBL" id="NJC27029.1"/>
    </source>
</evidence>
<dbReference type="Proteomes" id="UP000770785">
    <property type="component" value="Unassembled WGS sequence"/>
</dbReference>
<sequence length="509" mass="58724">MSFKEIGQLRKAGKLEEAHKMASEALLLEPGNIWNKRAASWVYYEYLKANASPEGFEIFLANLKALKELELPADEDMVFDQVAWKVGSMVFALHGEKTVNYGKISKIFNCIRSFHFTKPSEGYSFLFKAFQKGKNDWPQYMSFVEWWGLNNLREEDYQKEEYNGKRIMALAEQAYIAYSKKLLTGEAVNSFGSTKVNRDKVEVFFPLLDQVIEDHPEYQYPAYFKAKLLLATGEGEDALETFLPFAKLKKNDFWVWELMAEILPEEDDIQFACYCKALSLKSPEGFILKMRQTFAGMLIERELYDEARTEIEQVVATRKKNKWKIPGPVTEWINKDWYKSAEAKKSNKSIYLQHLQQAEDVLFRDVPEEIVVVEFVNENKSMLNFVKDHTKYGFFNYSRQLIKPQIGDILKVRFSKEGSEGFFKALSVEKLPAETATDALKPFGGTFRSRENQSFGFVDKVFVDPGTIKRNGLVDGQEVVGDAILSWNKKKESWGWKVVKINLSRSGVI</sequence>